<evidence type="ECO:0000256" key="5">
    <source>
        <dbReference type="ARBA" id="ARBA00023242"/>
    </source>
</evidence>
<evidence type="ECO:0000313" key="9">
    <source>
        <dbReference type="Proteomes" id="UP001154282"/>
    </source>
</evidence>
<feature type="domain" description="WRKY" evidence="7">
    <location>
        <begin position="32"/>
        <end position="70"/>
    </location>
</feature>
<keyword evidence="4" id="KW-0804">Transcription</keyword>
<accession>A0AAV0IV52</accession>
<feature type="compositionally biased region" description="Low complexity" evidence="6">
    <location>
        <begin position="23"/>
        <end position="32"/>
    </location>
</feature>
<dbReference type="AlphaFoldDB" id="A0AAV0IV52"/>
<dbReference type="GO" id="GO:0003700">
    <property type="term" value="F:DNA-binding transcription factor activity"/>
    <property type="evidence" value="ECO:0007669"/>
    <property type="project" value="InterPro"/>
</dbReference>
<sequence length="144" mass="15670">MVGAGTRNQTHKKSKVEGERANHNSNSSSSGSYYRCTTQRWRVKKMMERSFEDPSVVVTTDGFGGGQVCPQRRVLGESIVASKKRMEWGEEMSCESALKGRALIELTIARDVRFMGDGVFGRGFASGGVSATTTTWKHGKGEGG</sequence>
<keyword evidence="2" id="KW-0805">Transcription regulation</keyword>
<keyword evidence="5" id="KW-0539">Nucleus</keyword>
<dbReference type="GO" id="GO:0043565">
    <property type="term" value="F:sequence-specific DNA binding"/>
    <property type="evidence" value="ECO:0007669"/>
    <property type="project" value="InterPro"/>
</dbReference>
<evidence type="ECO:0000259" key="7">
    <source>
        <dbReference type="PROSITE" id="PS50811"/>
    </source>
</evidence>
<gene>
    <name evidence="8" type="ORF">LITE_LOCUS11221</name>
</gene>
<evidence type="ECO:0000256" key="4">
    <source>
        <dbReference type="ARBA" id="ARBA00023163"/>
    </source>
</evidence>
<evidence type="ECO:0000256" key="6">
    <source>
        <dbReference type="SAM" id="MobiDB-lite"/>
    </source>
</evidence>
<organism evidence="8 9">
    <name type="scientific">Linum tenue</name>
    <dbReference type="NCBI Taxonomy" id="586396"/>
    <lineage>
        <taxon>Eukaryota</taxon>
        <taxon>Viridiplantae</taxon>
        <taxon>Streptophyta</taxon>
        <taxon>Embryophyta</taxon>
        <taxon>Tracheophyta</taxon>
        <taxon>Spermatophyta</taxon>
        <taxon>Magnoliopsida</taxon>
        <taxon>eudicotyledons</taxon>
        <taxon>Gunneridae</taxon>
        <taxon>Pentapetalae</taxon>
        <taxon>rosids</taxon>
        <taxon>fabids</taxon>
        <taxon>Malpighiales</taxon>
        <taxon>Linaceae</taxon>
        <taxon>Linum</taxon>
    </lineage>
</organism>
<comment type="subcellular location">
    <subcellularLocation>
        <location evidence="1">Nucleus</location>
    </subcellularLocation>
</comment>
<keyword evidence="9" id="KW-1185">Reference proteome</keyword>
<reference evidence="8" key="1">
    <citation type="submission" date="2022-08" db="EMBL/GenBank/DDBJ databases">
        <authorList>
            <person name="Gutierrez-Valencia J."/>
        </authorList>
    </citation>
    <scope>NUCLEOTIDE SEQUENCE</scope>
</reference>
<dbReference type="InterPro" id="IPR036576">
    <property type="entry name" value="WRKY_dom_sf"/>
</dbReference>
<dbReference type="Pfam" id="PF03106">
    <property type="entry name" value="WRKY"/>
    <property type="match status" value="1"/>
</dbReference>
<proteinExistence type="predicted"/>
<comment type="caution">
    <text evidence="8">The sequence shown here is derived from an EMBL/GenBank/DDBJ whole genome shotgun (WGS) entry which is preliminary data.</text>
</comment>
<evidence type="ECO:0000256" key="2">
    <source>
        <dbReference type="ARBA" id="ARBA00023015"/>
    </source>
</evidence>
<evidence type="ECO:0000256" key="1">
    <source>
        <dbReference type="ARBA" id="ARBA00004123"/>
    </source>
</evidence>
<dbReference type="PROSITE" id="PS50811">
    <property type="entry name" value="WRKY"/>
    <property type="match status" value="1"/>
</dbReference>
<evidence type="ECO:0000256" key="3">
    <source>
        <dbReference type="ARBA" id="ARBA00023125"/>
    </source>
</evidence>
<keyword evidence="3" id="KW-0238">DNA-binding</keyword>
<protein>
    <recommendedName>
        <fullName evidence="7">WRKY domain-containing protein</fullName>
    </recommendedName>
</protein>
<feature type="region of interest" description="Disordered" evidence="6">
    <location>
        <begin position="1"/>
        <end position="33"/>
    </location>
</feature>
<dbReference type="InterPro" id="IPR003657">
    <property type="entry name" value="WRKY_dom"/>
</dbReference>
<dbReference type="GO" id="GO:0005634">
    <property type="term" value="C:nucleus"/>
    <property type="evidence" value="ECO:0007669"/>
    <property type="project" value="UniProtKB-SubCell"/>
</dbReference>
<dbReference type="SUPFAM" id="SSF118290">
    <property type="entry name" value="WRKY DNA-binding domain"/>
    <property type="match status" value="1"/>
</dbReference>
<dbReference type="Gene3D" id="2.20.25.80">
    <property type="entry name" value="WRKY domain"/>
    <property type="match status" value="1"/>
</dbReference>
<dbReference type="Proteomes" id="UP001154282">
    <property type="component" value="Unassembled WGS sequence"/>
</dbReference>
<evidence type="ECO:0000313" key="8">
    <source>
        <dbReference type="EMBL" id="CAI0401475.1"/>
    </source>
</evidence>
<name>A0AAV0IV52_9ROSI</name>
<dbReference type="EMBL" id="CAMGYJ010000004">
    <property type="protein sequence ID" value="CAI0401475.1"/>
    <property type="molecule type" value="Genomic_DNA"/>
</dbReference>